<comment type="caution">
    <text evidence="2">The sequence shown here is derived from an EMBL/GenBank/DDBJ whole genome shotgun (WGS) entry which is preliminary data.</text>
</comment>
<feature type="signal peptide" evidence="1">
    <location>
        <begin position="1"/>
        <end position="19"/>
    </location>
</feature>
<keyword evidence="3" id="KW-1185">Reference proteome</keyword>
<evidence type="ECO:0000313" key="2">
    <source>
        <dbReference type="EMBL" id="MEL1245420.1"/>
    </source>
</evidence>
<gene>
    <name evidence="2" type="ORF">AAEO56_14190</name>
</gene>
<proteinExistence type="predicted"/>
<evidence type="ECO:0000313" key="3">
    <source>
        <dbReference type="Proteomes" id="UP001464555"/>
    </source>
</evidence>
<feature type="chain" id="PRO_5046356111" description="Lipocalin-like domain-containing protein" evidence="1">
    <location>
        <begin position="20"/>
        <end position="154"/>
    </location>
</feature>
<dbReference type="Proteomes" id="UP001464555">
    <property type="component" value="Unassembled WGS sequence"/>
</dbReference>
<evidence type="ECO:0008006" key="4">
    <source>
        <dbReference type="Google" id="ProtNLM"/>
    </source>
</evidence>
<dbReference type="EMBL" id="JBBYHR010000008">
    <property type="protein sequence ID" value="MEL1245420.1"/>
    <property type="molecule type" value="Genomic_DNA"/>
</dbReference>
<dbReference type="RefSeq" id="WP_341697733.1">
    <property type="nucleotide sequence ID" value="NZ_JBBYHR010000008.1"/>
</dbReference>
<protein>
    <recommendedName>
        <fullName evidence="4">Lipocalin-like domain-containing protein</fullName>
    </recommendedName>
</protein>
<accession>A0ABU9HZ31</accession>
<organism evidence="2 3">
    <name type="scientific">Flavobacterium arundinis</name>
    <dbReference type="NCBI Taxonomy" id="3139143"/>
    <lineage>
        <taxon>Bacteria</taxon>
        <taxon>Pseudomonadati</taxon>
        <taxon>Bacteroidota</taxon>
        <taxon>Flavobacteriia</taxon>
        <taxon>Flavobacteriales</taxon>
        <taxon>Flavobacteriaceae</taxon>
        <taxon>Flavobacterium</taxon>
    </lineage>
</organism>
<sequence>MKKLTYLFVAFCLTTVASAQKLTDKDIQGTWKLASLEAAGNKIDVVAGKIILSPEQEAKMTPEMKQQMEAGMAQAMEMFQESYAYIDGKTLRQTMGPEEQKGTYVLANKDGKNIITLTKEDGTTEEITVSIVDKKLHLVQAGEGASADFAYTRQ</sequence>
<keyword evidence="1" id="KW-0732">Signal</keyword>
<evidence type="ECO:0000256" key="1">
    <source>
        <dbReference type="SAM" id="SignalP"/>
    </source>
</evidence>
<reference evidence="2 3" key="1">
    <citation type="submission" date="2024-04" db="EMBL/GenBank/DDBJ databases">
        <title>Flavobacterium sp. DGU11 16S ribosomal RNA gene Genome sequencing and assembly.</title>
        <authorList>
            <person name="Park S."/>
        </authorList>
    </citation>
    <scope>NUCLEOTIDE SEQUENCE [LARGE SCALE GENOMIC DNA]</scope>
    <source>
        <strain evidence="2 3">DGU11</strain>
    </source>
</reference>
<name>A0ABU9HZ31_9FLAO</name>